<dbReference type="PANTHER" id="PTHR33507">
    <property type="entry name" value="INNER MEMBRANE PROTEIN YBBJ"/>
    <property type="match status" value="1"/>
</dbReference>
<dbReference type="SUPFAM" id="SSF52096">
    <property type="entry name" value="ClpP/crotonase"/>
    <property type="match status" value="1"/>
</dbReference>
<dbReference type="PANTHER" id="PTHR33507:SF4">
    <property type="entry name" value="NODULATION COMPETITIVENESS PROTEIN NFED"/>
    <property type="match status" value="1"/>
</dbReference>
<dbReference type="EMBL" id="VLTJ01000029">
    <property type="protein sequence ID" value="TSH93122.1"/>
    <property type="molecule type" value="Genomic_DNA"/>
</dbReference>
<evidence type="ECO:0000256" key="3">
    <source>
        <dbReference type="ARBA" id="ARBA00022989"/>
    </source>
</evidence>
<feature type="region of interest" description="Disordered" evidence="5">
    <location>
        <begin position="153"/>
        <end position="196"/>
    </location>
</feature>
<dbReference type="FunFam" id="3.90.226.10:FF:000089">
    <property type="entry name" value="Membrane-bound serine protease"/>
    <property type="match status" value="1"/>
</dbReference>
<keyword evidence="11" id="KW-1185">Reference proteome</keyword>
<dbReference type="GO" id="GO:0016020">
    <property type="term" value="C:membrane"/>
    <property type="evidence" value="ECO:0007669"/>
    <property type="project" value="UniProtKB-SubCell"/>
</dbReference>
<evidence type="ECO:0000256" key="2">
    <source>
        <dbReference type="ARBA" id="ARBA00022692"/>
    </source>
</evidence>
<dbReference type="Gene3D" id="3.90.226.10">
    <property type="entry name" value="2-enoyl-CoA Hydratase, Chain A, domain 1"/>
    <property type="match status" value="1"/>
</dbReference>
<dbReference type="InterPro" id="IPR002810">
    <property type="entry name" value="NfeD-like_C"/>
</dbReference>
<evidence type="ECO:0000256" key="1">
    <source>
        <dbReference type="ARBA" id="ARBA00004141"/>
    </source>
</evidence>
<dbReference type="Pfam" id="PF01957">
    <property type="entry name" value="NfeD"/>
    <property type="match status" value="1"/>
</dbReference>
<evidence type="ECO:0000256" key="4">
    <source>
        <dbReference type="ARBA" id="ARBA00023136"/>
    </source>
</evidence>
<organism evidence="10 11">
    <name type="scientific">Verticiella sediminum</name>
    <dbReference type="NCBI Taxonomy" id="1247510"/>
    <lineage>
        <taxon>Bacteria</taxon>
        <taxon>Pseudomonadati</taxon>
        <taxon>Pseudomonadota</taxon>
        <taxon>Betaproteobacteria</taxon>
        <taxon>Burkholderiales</taxon>
        <taxon>Alcaligenaceae</taxon>
        <taxon>Verticiella</taxon>
    </lineage>
</organism>
<dbReference type="InterPro" id="IPR029045">
    <property type="entry name" value="ClpP/crotonase-like_dom_sf"/>
</dbReference>
<feature type="compositionally biased region" description="Pro residues" evidence="5">
    <location>
        <begin position="179"/>
        <end position="188"/>
    </location>
</feature>
<feature type="domain" description="NfeD integral membrane" evidence="8">
    <location>
        <begin position="294"/>
        <end position="411"/>
    </location>
</feature>
<reference evidence="10 11" key="1">
    <citation type="submission" date="2019-07" db="EMBL/GenBank/DDBJ databases">
        <title>Qingshengfaniella alkalisoli gen. nov., sp. nov., isolated from saline soil.</title>
        <authorList>
            <person name="Xu L."/>
            <person name="Huang X.-X."/>
            <person name="Sun J.-Q."/>
        </authorList>
    </citation>
    <scope>NUCLEOTIDE SEQUENCE [LARGE SCALE GENOMIC DNA]</scope>
    <source>
        <strain evidence="10 11">DSM 27279</strain>
    </source>
</reference>
<dbReference type="Pfam" id="PF24961">
    <property type="entry name" value="NfeD_membrane"/>
    <property type="match status" value="1"/>
</dbReference>
<evidence type="ECO:0000313" key="10">
    <source>
        <dbReference type="EMBL" id="TSH93122.1"/>
    </source>
</evidence>
<feature type="transmembrane region" description="Helical" evidence="6">
    <location>
        <begin position="339"/>
        <end position="356"/>
    </location>
</feature>
<comment type="caution">
    <text evidence="10">The sequence shown here is derived from an EMBL/GenBank/DDBJ whole genome shotgun (WGS) entry which is preliminary data.</text>
</comment>
<name>A0A556AJP8_9BURK</name>
<feature type="domain" description="NfeD1b N-terminal" evidence="9">
    <location>
        <begin position="60"/>
        <end position="159"/>
    </location>
</feature>
<dbReference type="InterPro" id="IPR012340">
    <property type="entry name" value="NA-bd_OB-fold"/>
</dbReference>
<dbReference type="OrthoDB" id="5289056at2"/>
<dbReference type="InterPro" id="IPR056738">
    <property type="entry name" value="NfeD1b_N"/>
</dbReference>
<keyword evidence="3 6" id="KW-1133">Transmembrane helix</keyword>
<keyword evidence="2 6" id="KW-0812">Transmembrane</keyword>
<sequence>MPMRHPRHPLPPAACARRSGWDGRGWLLLVMLMLTLSLMHGSGRAADTTPAPASGLQLDIEGAIGPATTDYLRRGLAEAQERGAGFVLLRIDTPGGLVSSMRDINRLILAAPIPVIGYVAPGGAQAASAGTYILYATHLAAMAPGTNVGAATPVSMGGGAPPRPPAERPIDPDADGAPRAPPAEPEAPPADAGTSKAVNDSVAYLRSLAQLRGRNADWAERAVREAESLPAQAALAENVIEIVAGSTAQLLAQADGREIRLGEESVTLQTAGAEIEHFEPDWRTQLLAAITNPNLAYILLLLGIYGILFELMSPGAIFPGALGGIALLTALFALNMLPITFAGAGLLLLGVALLVAEAFTPSFGVLGIGGLVAFAFGSVMLFDGDIPGFALDVPVIVLAAVLSAILLVVILASVVRSHRRRKTTGDEDLLAHPGTVLRWRGTHGQVQAHGETWQARAEQALEPGQQVRIVSREGLTLVVAADDAPLQST</sequence>
<dbReference type="Pfam" id="PF25145">
    <property type="entry name" value="NfeD1b_N"/>
    <property type="match status" value="1"/>
</dbReference>
<feature type="domain" description="NfeD-like C-terminal" evidence="7">
    <location>
        <begin position="427"/>
        <end position="479"/>
    </location>
</feature>
<feature type="transmembrane region" description="Helical" evidence="6">
    <location>
        <begin position="363"/>
        <end position="382"/>
    </location>
</feature>
<keyword evidence="4 6" id="KW-0472">Membrane</keyword>
<evidence type="ECO:0000313" key="11">
    <source>
        <dbReference type="Proteomes" id="UP000318405"/>
    </source>
</evidence>
<feature type="transmembrane region" description="Helical" evidence="6">
    <location>
        <begin position="394"/>
        <end position="415"/>
    </location>
</feature>
<gene>
    <name evidence="10" type="ORF">FOZ76_15770</name>
</gene>
<protein>
    <submittedName>
        <fullName evidence="10">Nodulation protein NfeD</fullName>
    </submittedName>
</protein>
<dbReference type="SUPFAM" id="SSF141322">
    <property type="entry name" value="NfeD domain-like"/>
    <property type="match status" value="1"/>
</dbReference>
<proteinExistence type="predicted"/>
<evidence type="ECO:0000259" key="9">
    <source>
        <dbReference type="Pfam" id="PF25145"/>
    </source>
</evidence>
<evidence type="ECO:0000256" key="5">
    <source>
        <dbReference type="SAM" id="MobiDB-lite"/>
    </source>
</evidence>
<dbReference type="CDD" id="cd07020">
    <property type="entry name" value="Clp_protease_NfeD_1"/>
    <property type="match status" value="1"/>
</dbReference>
<dbReference type="Proteomes" id="UP000318405">
    <property type="component" value="Unassembled WGS sequence"/>
</dbReference>
<accession>A0A556AJP8</accession>
<dbReference type="InterPro" id="IPR056739">
    <property type="entry name" value="NfeD_membrane"/>
</dbReference>
<feature type="transmembrane region" description="Helical" evidence="6">
    <location>
        <begin position="286"/>
        <end position="308"/>
    </location>
</feature>
<evidence type="ECO:0000259" key="8">
    <source>
        <dbReference type="Pfam" id="PF24961"/>
    </source>
</evidence>
<comment type="subcellular location">
    <subcellularLocation>
        <location evidence="1">Membrane</location>
        <topology evidence="1">Multi-pass membrane protein</topology>
    </subcellularLocation>
</comment>
<dbReference type="InterPro" id="IPR052165">
    <property type="entry name" value="Membrane_assoc_protease"/>
</dbReference>
<dbReference type="AlphaFoldDB" id="A0A556AJP8"/>
<evidence type="ECO:0000259" key="7">
    <source>
        <dbReference type="Pfam" id="PF01957"/>
    </source>
</evidence>
<evidence type="ECO:0000256" key="6">
    <source>
        <dbReference type="SAM" id="Phobius"/>
    </source>
</evidence>
<dbReference type="Gene3D" id="2.40.50.140">
    <property type="entry name" value="Nucleic acid-binding proteins"/>
    <property type="match status" value="1"/>
</dbReference>